<accession>A0A9W4UF93</accession>
<proteinExistence type="predicted"/>
<protein>
    <submittedName>
        <fullName evidence="1">Uncharacterized protein</fullName>
    </submittedName>
</protein>
<name>A0A9W4UF93_9PLEO</name>
<evidence type="ECO:0000313" key="2">
    <source>
        <dbReference type="Proteomes" id="UP001152607"/>
    </source>
</evidence>
<evidence type="ECO:0000313" key="1">
    <source>
        <dbReference type="EMBL" id="CAI6334860.1"/>
    </source>
</evidence>
<keyword evidence="2" id="KW-1185">Reference proteome</keyword>
<organism evidence="1 2">
    <name type="scientific">Periconia digitata</name>
    <dbReference type="NCBI Taxonomy" id="1303443"/>
    <lineage>
        <taxon>Eukaryota</taxon>
        <taxon>Fungi</taxon>
        <taxon>Dikarya</taxon>
        <taxon>Ascomycota</taxon>
        <taxon>Pezizomycotina</taxon>
        <taxon>Dothideomycetes</taxon>
        <taxon>Pleosporomycetidae</taxon>
        <taxon>Pleosporales</taxon>
        <taxon>Massarineae</taxon>
        <taxon>Periconiaceae</taxon>
        <taxon>Periconia</taxon>
    </lineage>
</organism>
<dbReference type="EMBL" id="CAOQHR010000005">
    <property type="protein sequence ID" value="CAI6334860.1"/>
    <property type="molecule type" value="Genomic_DNA"/>
</dbReference>
<dbReference type="AlphaFoldDB" id="A0A9W4UF93"/>
<gene>
    <name evidence="1" type="ORF">PDIGIT_LOCUS7929</name>
</gene>
<sequence>MLSLLYPNVGKNGKTLFGEGKKISFGVLAHLLLSPVLPNPVIHLRRKKCWREYWKWLLHLSYHPIVSLDPAYRKHGKKSLFTKSPIADRQPIRVIAGSSTPSSSVVTRSTPLLQNSAHYTLSKESHKSIKSIKSNSDHCQLP</sequence>
<reference evidence="1" key="1">
    <citation type="submission" date="2023-01" db="EMBL/GenBank/DDBJ databases">
        <authorList>
            <person name="Van Ghelder C."/>
            <person name="Rancurel C."/>
        </authorList>
    </citation>
    <scope>NUCLEOTIDE SEQUENCE</scope>
    <source>
        <strain evidence="1">CNCM I-4278</strain>
    </source>
</reference>
<dbReference type="Proteomes" id="UP001152607">
    <property type="component" value="Unassembled WGS sequence"/>
</dbReference>
<comment type="caution">
    <text evidence="1">The sequence shown here is derived from an EMBL/GenBank/DDBJ whole genome shotgun (WGS) entry which is preliminary data.</text>
</comment>